<gene>
    <name evidence="8" type="ORF">ACFSCX_22605</name>
</gene>
<reference evidence="9" key="1">
    <citation type="journal article" date="2019" name="Int. J. Syst. Evol. Microbiol.">
        <title>The Global Catalogue of Microorganisms (GCM) 10K type strain sequencing project: providing services to taxonomists for standard genome sequencing and annotation.</title>
        <authorList>
            <consortium name="The Broad Institute Genomics Platform"/>
            <consortium name="The Broad Institute Genome Sequencing Center for Infectious Disease"/>
            <person name="Wu L."/>
            <person name="Ma J."/>
        </authorList>
    </citation>
    <scope>NUCLEOTIDE SEQUENCE [LARGE SCALE GENOMIC DNA]</scope>
    <source>
        <strain evidence="9">CCUG 49339</strain>
    </source>
</reference>
<evidence type="ECO:0000256" key="6">
    <source>
        <dbReference type="SAM" id="Phobius"/>
    </source>
</evidence>
<dbReference type="Pfam" id="PF06271">
    <property type="entry name" value="RDD"/>
    <property type="match status" value="1"/>
</dbReference>
<proteinExistence type="predicted"/>
<keyword evidence="3 6" id="KW-0812">Transmembrane</keyword>
<name>A0ABW4LW41_9BACI</name>
<comment type="subcellular location">
    <subcellularLocation>
        <location evidence="1">Cell membrane</location>
        <topology evidence="1">Multi-pass membrane protein</topology>
    </subcellularLocation>
</comment>
<dbReference type="Proteomes" id="UP001597214">
    <property type="component" value="Unassembled WGS sequence"/>
</dbReference>
<keyword evidence="2" id="KW-1003">Cell membrane</keyword>
<dbReference type="PANTHER" id="PTHR36115">
    <property type="entry name" value="PROLINE-RICH ANTIGEN HOMOLOG-RELATED"/>
    <property type="match status" value="1"/>
</dbReference>
<comment type="caution">
    <text evidence="8">The sequence shown here is derived from an EMBL/GenBank/DDBJ whole genome shotgun (WGS) entry which is preliminary data.</text>
</comment>
<evidence type="ECO:0000256" key="5">
    <source>
        <dbReference type="ARBA" id="ARBA00023136"/>
    </source>
</evidence>
<dbReference type="EMBL" id="JBHUEM010000054">
    <property type="protein sequence ID" value="MFD1739276.1"/>
    <property type="molecule type" value="Genomic_DNA"/>
</dbReference>
<dbReference type="InterPro" id="IPR010432">
    <property type="entry name" value="RDD"/>
</dbReference>
<keyword evidence="5 6" id="KW-0472">Membrane</keyword>
<evidence type="ECO:0000259" key="7">
    <source>
        <dbReference type="Pfam" id="PF06271"/>
    </source>
</evidence>
<keyword evidence="4 6" id="KW-1133">Transmembrane helix</keyword>
<feature type="domain" description="RDD" evidence="7">
    <location>
        <begin position="8"/>
        <end position="132"/>
    </location>
</feature>
<evidence type="ECO:0000256" key="3">
    <source>
        <dbReference type="ARBA" id="ARBA00022692"/>
    </source>
</evidence>
<dbReference type="InterPro" id="IPR051791">
    <property type="entry name" value="Pra-immunoreactive"/>
</dbReference>
<protein>
    <submittedName>
        <fullName evidence="8">RDD family protein</fullName>
    </submittedName>
</protein>
<evidence type="ECO:0000256" key="4">
    <source>
        <dbReference type="ARBA" id="ARBA00022989"/>
    </source>
</evidence>
<feature type="transmembrane region" description="Helical" evidence="6">
    <location>
        <begin position="12"/>
        <end position="32"/>
    </location>
</feature>
<sequence>MEVGVHNPAGFWIRFVASILDGIIVCTPFYTIEYMVGGFEDKQILISFLYLLSLLYAIILPVIWHGYNVGKRIAGIRIAKVNGKKLGIGSMLMRTIVAYLTYLLTLGIGFIISAIMVGVRKDKRAIHDFLAGTYVTYDKP</sequence>
<evidence type="ECO:0000313" key="9">
    <source>
        <dbReference type="Proteomes" id="UP001597214"/>
    </source>
</evidence>
<dbReference type="PANTHER" id="PTHR36115:SF9">
    <property type="entry name" value="LMO1584 PROTEIN"/>
    <property type="match status" value="1"/>
</dbReference>
<accession>A0ABW4LW41</accession>
<evidence type="ECO:0000256" key="1">
    <source>
        <dbReference type="ARBA" id="ARBA00004651"/>
    </source>
</evidence>
<organism evidence="8 9">
    <name type="scientific">Bacillus salitolerans</name>
    <dbReference type="NCBI Taxonomy" id="1437434"/>
    <lineage>
        <taxon>Bacteria</taxon>
        <taxon>Bacillati</taxon>
        <taxon>Bacillota</taxon>
        <taxon>Bacilli</taxon>
        <taxon>Bacillales</taxon>
        <taxon>Bacillaceae</taxon>
        <taxon>Bacillus</taxon>
    </lineage>
</organism>
<feature type="transmembrane region" description="Helical" evidence="6">
    <location>
        <begin position="96"/>
        <end position="119"/>
    </location>
</feature>
<dbReference type="RefSeq" id="WP_377930506.1">
    <property type="nucleotide sequence ID" value="NZ_JBHUEM010000054.1"/>
</dbReference>
<evidence type="ECO:0000256" key="2">
    <source>
        <dbReference type="ARBA" id="ARBA00022475"/>
    </source>
</evidence>
<evidence type="ECO:0000313" key="8">
    <source>
        <dbReference type="EMBL" id="MFD1739276.1"/>
    </source>
</evidence>
<keyword evidence="9" id="KW-1185">Reference proteome</keyword>
<feature type="transmembrane region" description="Helical" evidence="6">
    <location>
        <begin position="44"/>
        <end position="64"/>
    </location>
</feature>